<keyword evidence="2" id="KW-0808">Transferase</keyword>
<evidence type="ECO:0000256" key="1">
    <source>
        <dbReference type="ARBA" id="ARBA00009861"/>
    </source>
</evidence>
<reference evidence="3" key="2">
    <citation type="submission" date="2020-11" db="EMBL/GenBank/DDBJ databases">
        <authorList>
            <person name="Cecchin M."/>
            <person name="Marcolungo L."/>
            <person name="Rossato M."/>
            <person name="Girolomoni L."/>
            <person name="Cosentino E."/>
            <person name="Cuine S."/>
            <person name="Li-Beisson Y."/>
            <person name="Delledonne M."/>
            <person name="Ballottari M."/>
        </authorList>
    </citation>
    <scope>NUCLEOTIDE SEQUENCE</scope>
    <source>
        <strain evidence="3">211/11P</strain>
        <tissue evidence="3">Whole cell</tissue>
    </source>
</reference>
<dbReference type="OrthoDB" id="552066at2759"/>
<comment type="caution">
    <text evidence="3">The sequence shown here is derived from an EMBL/GenBank/DDBJ whole genome shotgun (WGS) entry which is preliminary data.</text>
</comment>
<dbReference type="Pfam" id="PF02458">
    <property type="entry name" value="Transferase"/>
    <property type="match status" value="1"/>
</dbReference>
<sequence>MCCVPRLGPAPVQLVPVFEQILKPSRPEGRQGETALSPLDQVNVITATARSWGFPGSRLVVAALEAALQATIDDLPFLAGRISKMKGLSLGSLSIVHTGAGVVFSMQSSDDVGVAAMGPASWPHPCITISSPAIPFYIPPMNGQRILAGSDPLMRVQVTRLSDGDILAISISHVITDGVRWPALAAHLAARYREHASGVPADPSHLLQPTDRRLMSSADMAVQLGCEEGVWRSHRPAVAGSLSGYWNLGKLLLSNAWQQMELLMLYIPAAQVAALKQLATEGNPVAAVTTGDAVQAACALLLHAALDLPLLPIKPRSMAALVQQATPPGYSGNAAYMLRVNLPPGTQQPAPGDGFGALRQLAGAVRAATAAFRASPEAGLRELRDAEALVAAPLGSMLSFLAQARMPLLTCTTNYVPQQQDIDLGLGPSTYQLGMTMPRAKDMAVIRPACHPYASGLFAQLCLQPHQAARLRRLPLLTQLLPQATWVGAAA</sequence>
<evidence type="ECO:0000256" key="2">
    <source>
        <dbReference type="ARBA" id="ARBA00022679"/>
    </source>
</evidence>
<reference evidence="3" key="1">
    <citation type="journal article" date="2019" name="Plant J.">
        <title>Chlorella vulgaris genome assembly and annotation reveals the molecular basis for metabolic acclimation to high light conditions.</title>
        <authorList>
            <person name="Cecchin M."/>
            <person name="Marcolungo L."/>
            <person name="Rossato M."/>
            <person name="Girolomoni L."/>
            <person name="Cosentino E."/>
            <person name="Cuine S."/>
            <person name="Li-Beisson Y."/>
            <person name="Delledonne M."/>
            <person name="Ballottari M."/>
        </authorList>
    </citation>
    <scope>NUCLEOTIDE SEQUENCE</scope>
    <source>
        <strain evidence="3">211/11P</strain>
    </source>
</reference>
<dbReference type="PANTHER" id="PTHR31642:SF310">
    <property type="entry name" value="FATTY ALCOHOL:CAFFEOYL-COA ACYLTRANSFERASE"/>
    <property type="match status" value="1"/>
</dbReference>
<dbReference type="Gene3D" id="3.30.559.10">
    <property type="entry name" value="Chloramphenicol acetyltransferase-like domain"/>
    <property type="match status" value="2"/>
</dbReference>
<dbReference type="InterPro" id="IPR050317">
    <property type="entry name" value="Plant_Fungal_Acyltransferase"/>
</dbReference>
<proteinExistence type="inferred from homology"/>
<evidence type="ECO:0000313" key="3">
    <source>
        <dbReference type="EMBL" id="KAI3430701.1"/>
    </source>
</evidence>
<gene>
    <name evidence="3" type="ORF">D9Q98_005290</name>
</gene>
<comment type="similarity">
    <text evidence="1">Belongs to the plant acyltransferase family.</text>
</comment>
<organism evidence="3 4">
    <name type="scientific">Chlorella vulgaris</name>
    <name type="common">Green alga</name>
    <dbReference type="NCBI Taxonomy" id="3077"/>
    <lineage>
        <taxon>Eukaryota</taxon>
        <taxon>Viridiplantae</taxon>
        <taxon>Chlorophyta</taxon>
        <taxon>core chlorophytes</taxon>
        <taxon>Trebouxiophyceae</taxon>
        <taxon>Chlorellales</taxon>
        <taxon>Chlorellaceae</taxon>
        <taxon>Chlorella clade</taxon>
        <taxon>Chlorella</taxon>
    </lineage>
</organism>
<dbReference type="PANTHER" id="PTHR31642">
    <property type="entry name" value="TRICHOTHECENE 3-O-ACETYLTRANSFERASE"/>
    <property type="match status" value="1"/>
</dbReference>
<dbReference type="Proteomes" id="UP001055712">
    <property type="component" value="Unassembled WGS sequence"/>
</dbReference>
<dbReference type="EMBL" id="SIDB01000007">
    <property type="protein sequence ID" value="KAI3430701.1"/>
    <property type="molecule type" value="Genomic_DNA"/>
</dbReference>
<name>A0A9D4TP62_CHLVU</name>
<dbReference type="SUPFAM" id="SSF52777">
    <property type="entry name" value="CoA-dependent acyltransferases"/>
    <property type="match status" value="1"/>
</dbReference>
<dbReference type="GO" id="GO:0016747">
    <property type="term" value="F:acyltransferase activity, transferring groups other than amino-acyl groups"/>
    <property type="evidence" value="ECO:0007669"/>
    <property type="project" value="TreeGrafter"/>
</dbReference>
<protein>
    <submittedName>
        <fullName evidence="3">Uncharacterized protein</fullName>
    </submittedName>
</protein>
<keyword evidence="4" id="KW-1185">Reference proteome</keyword>
<accession>A0A9D4TP62</accession>
<evidence type="ECO:0000313" key="4">
    <source>
        <dbReference type="Proteomes" id="UP001055712"/>
    </source>
</evidence>
<dbReference type="AlphaFoldDB" id="A0A9D4TP62"/>
<dbReference type="InterPro" id="IPR023213">
    <property type="entry name" value="CAT-like_dom_sf"/>
</dbReference>